<dbReference type="PANTHER" id="PTHR24296">
    <property type="entry name" value="CYTOCHROME P450"/>
    <property type="match status" value="1"/>
</dbReference>
<evidence type="ECO:0000313" key="6">
    <source>
        <dbReference type="EMBL" id="KAF3327234.1"/>
    </source>
</evidence>
<dbReference type="GO" id="GO:0004497">
    <property type="term" value="F:monooxygenase activity"/>
    <property type="evidence" value="ECO:0007669"/>
    <property type="project" value="InterPro"/>
</dbReference>
<comment type="similarity">
    <text evidence="1">Belongs to the cytochrome P450 family.</text>
</comment>
<dbReference type="EMBL" id="SWLB01000017">
    <property type="protein sequence ID" value="KAF3327234.1"/>
    <property type="molecule type" value="Genomic_DNA"/>
</dbReference>
<feature type="signal peptide" evidence="5">
    <location>
        <begin position="1"/>
        <end position="21"/>
    </location>
</feature>
<keyword evidence="3" id="KW-0560">Oxidoreductase</keyword>
<dbReference type="Proteomes" id="UP000623129">
    <property type="component" value="Unassembled WGS sequence"/>
</dbReference>
<dbReference type="OrthoDB" id="1470350at2759"/>
<dbReference type="GO" id="GO:0016705">
    <property type="term" value="F:oxidoreductase activity, acting on paired donors, with incorporation or reduction of molecular oxygen"/>
    <property type="evidence" value="ECO:0007669"/>
    <property type="project" value="InterPro"/>
</dbReference>
<gene>
    <name evidence="6" type="ORF">FCM35_KLT07352</name>
</gene>
<keyword evidence="2" id="KW-0479">Metal-binding</keyword>
<evidence type="ECO:0000256" key="3">
    <source>
        <dbReference type="ARBA" id="ARBA00023002"/>
    </source>
</evidence>
<dbReference type="SUPFAM" id="SSF48264">
    <property type="entry name" value="Cytochrome P450"/>
    <property type="match status" value="1"/>
</dbReference>
<comment type="caution">
    <text evidence="6">The sequence shown here is derived from an EMBL/GenBank/DDBJ whole genome shotgun (WGS) entry which is preliminary data.</text>
</comment>
<evidence type="ECO:0000313" key="7">
    <source>
        <dbReference type="Proteomes" id="UP000623129"/>
    </source>
</evidence>
<accession>A0A833QQ60</accession>
<keyword evidence="4" id="KW-0408">Iron</keyword>
<keyword evidence="7" id="KW-1185">Reference proteome</keyword>
<proteinExistence type="inferred from homology"/>
<reference evidence="6" key="1">
    <citation type="submission" date="2020-01" db="EMBL/GenBank/DDBJ databases">
        <title>Genome sequence of Kobresia littledalei, the first chromosome-level genome in the family Cyperaceae.</title>
        <authorList>
            <person name="Qu G."/>
        </authorList>
    </citation>
    <scope>NUCLEOTIDE SEQUENCE</scope>
    <source>
        <strain evidence="6">C.B.Clarke</strain>
        <tissue evidence="6">Leaf</tissue>
    </source>
</reference>
<dbReference type="Gene3D" id="1.10.630.10">
    <property type="entry name" value="Cytochrome P450"/>
    <property type="match status" value="2"/>
</dbReference>
<feature type="chain" id="PRO_5032586475" evidence="5">
    <location>
        <begin position="22"/>
        <end position="223"/>
    </location>
</feature>
<sequence length="223" mass="25695">MLLTVISASHLCWLRFFLVVAEKGVKVELQDVLAGFLFDNICRVVIGEEPVCLTEEWFSDISSSKQFMAAFYDAQELSAARFLVPFEHVWRIKRFLNIGTEKRLKKALSIVHGYTMKIIRSRMLEGMELDGREDMLSRFSAARFFGSYMVLLADIERKIIDEIKFMRISNRITSETLSFHELRDMNYLHAAITELMKLYPAVPLDTVSCKDDDVMPDGTFVGK</sequence>
<dbReference type="InterPro" id="IPR036396">
    <property type="entry name" value="Cyt_P450_sf"/>
</dbReference>
<name>A0A833QQ60_9POAL</name>
<dbReference type="GO" id="GO:0005506">
    <property type="term" value="F:iron ion binding"/>
    <property type="evidence" value="ECO:0007669"/>
    <property type="project" value="InterPro"/>
</dbReference>
<organism evidence="6 7">
    <name type="scientific">Carex littledalei</name>
    <dbReference type="NCBI Taxonomy" id="544730"/>
    <lineage>
        <taxon>Eukaryota</taxon>
        <taxon>Viridiplantae</taxon>
        <taxon>Streptophyta</taxon>
        <taxon>Embryophyta</taxon>
        <taxon>Tracheophyta</taxon>
        <taxon>Spermatophyta</taxon>
        <taxon>Magnoliopsida</taxon>
        <taxon>Liliopsida</taxon>
        <taxon>Poales</taxon>
        <taxon>Cyperaceae</taxon>
        <taxon>Cyperoideae</taxon>
        <taxon>Cariceae</taxon>
        <taxon>Carex</taxon>
        <taxon>Carex subgen. Euthyceras</taxon>
    </lineage>
</organism>
<evidence type="ECO:0000256" key="5">
    <source>
        <dbReference type="SAM" id="SignalP"/>
    </source>
</evidence>
<dbReference type="AlphaFoldDB" id="A0A833QQ60"/>
<dbReference type="GO" id="GO:0020037">
    <property type="term" value="F:heme binding"/>
    <property type="evidence" value="ECO:0007669"/>
    <property type="project" value="InterPro"/>
</dbReference>
<evidence type="ECO:0000256" key="1">
    <source>
        <dbReference type="ARBA" id="ARBA00010617"/>
    </source>
</evidence>
<protein>
    <submittedName>
        <fullName evidence="6">Cytochrome P450 94B3-like protein</fullName>
    </submittedName>
</protein>
<evidence type="ECO:0000256" key="2">
    <source>
        <dbReference type="ARBA" id="ARBA00022723"/>
    </source>
</evidence>
<keyword evidence="5" id="KW-0732">Signal</keyword>
<evidence type="ECO:0000256" key="4">
    <source>
        <dbReference type="ARBA" id="ARBA00023004"/>
    </source>
</evidence>